<proteinExistence type="predicted"/>
<dbReference type="EMBL" id="CP046244">
    <property type="protein sequence ID" value="QGP93653.1"/>
    <property type="molecule type" value="Genomic_DNA"/>
</dbReference>
<sequence>MFKENKSHLQTELFNTTTLMHPRTTAQLKKSWAPIYYEHVFCKIDEKKIAPLYCPDNGSPNKPVNILLSLEFIKCPCLMQKPGKKEAIMVPLILLRRSLCP</sequence>
<keyword evidence="2" id="KW-1185">Reference proteome</keyword>
<reference evidence="1 2" key="1">
    <citation type="submission" date="2019-11" db="EMBL/GenBank/DDBJ databases">
        <title>Genome sequence of Moorella glycerini DSM11254.</title>
        <authorList>
            <person name="Poehlein A."/>
            <person name="Boeer T."/>
            <person name="Daniel R."/>
        </authorList>
    </citation>
    <scope>NUCLEOTIDE SEQUENCE [LARGE SCALE GENOMIC DNA]</scope>
    <source>
        <strain evidence="1 2">DSM 11254</strain>
    </source>
</reference>
<gene>
    <name evidence="1" type="ORF">MGLY_30730</name>
</gene>
<organism evidence="1 2">
    <name type="scientific">Neomoorella glycerini</name>
    <dbReference type="NCBI Taxonomy" id="55779"/>
    <lineage>
        <taxon>Bacteria</taxon>
        <taxon>Bacillati</taxon>
        <taxon>Bacillota</taxon>
        <taxon>Clostridia</taxon>
        <taxon>Neomoorellales</taxon>
        <taxon>Neomoorellaceae</taxon>
        <taxon>Neomoorella</taxon>
    </lineage>
</organism>
<name>A0A6I5ZUF7_9FIRM</name>
<accession>A0A6I5ZUF7</accession>
<evidence type="ECO:0000313" key="1">
    <source>
        <dbReference type="EMBL" id="QGP93653.1"/>
    </source>
</evidence>
<dbReference type="AlphaFoldDB" id="A0A6I5ZUF7"/>
<evidence type="ECO:0000313" key="2">
    <source>
        <dbReference type="Proteomes" id="UP000425916"/>
    </source>
</evidence>
<protein>
    <submittedName>
        <fullName evidence="1">Uncharacterized protein</fullName>
    </submittedName>
</protein>
<dbReference type="Proteomes" id="UP000425916">
    <property type="component" value="Chromosome"/>
</dbReference>